<feature type="transmembrane region" description="Helical" evidence="1">
    <location>
        <begin position="12"/>
        <end position="32"/>
    </location>
</feature>
<evidence type="ECO:0000313" key="2">
    <source>
        <dbReference type="EMBL" id="AYV81246.1"/>
    </source>
</evidence>
<accession>A0A3G5A1Z1</accession>
<keyword evidence="1" id="KW-1133">Transmembrane helix</keyword>
<gene>
    <name evidence="2" type="ORF">Harvfovirus22_21</name>
</gene>
<evidence type="ECO:0000256" key="1">
    <source>
        <dbReference type="SAM" id="Phobius"/>
    </source>
</evidence>
<dbReference type="EMBL" id="MK072264">
    <property type="protein sequence ID" value="AYV81246.1"/>
    <property type="molecule type" value="Genomic_DNA"/>
</dbReference>
<sequence>MNRYCHYLLYKYSCLLLIPILGISILLIIWGIKENNFISTTEYAFPEKTISYNLNVSNHCQIIESDTLIYSSCDSGENTNQDRCSIMNSCDRSFSNYYRCGLCAKYDTGPMCRNAIRYNFTWHKGCSKNTYQYNWCKNAMIRDLCIETTELNRHDSLTFRCKHYPKDGIATCNTRCDYDTSLLKCFPEDVNCKRYFQNVCDFTKNYYYEINTRYGFIQEGLIHYTHKSTTKRCSLNHTECVTKEMNNNKTTTIYYDKNNPFTIIYSSLDVPTDYTECNLRTVTGLMFFLLSTVITIRIFEKTKDHSEFLINQQREEISKLNQSLLESELRPSNLGGILFEQSRIHFENTRAKIE</sequence>
<reference evidence="2" key="1">
    <citation type="submission" date="2018-10" db="EMBL/GenBank/DDBJ databases">
        <title>Hidden diversity of soil giant viruses.</title>
        <authorList>
            <person name="Schulz F."/>
            <person name="Alteio L."/>
            <person name="Goudeau D."/>
            <person name="Ryan E.M."/>
            <person name="Malmstrom R.R."/>
            <person name="Blanchard J."/>
            <person name="Woyke T."/>
        </authorList>
    </citation>
    <scope>NUCLEOTIDE SEQUENCE</scope>
    <source>
        <strain evidence="2">HAV1</strain>
    </source>
</reference>
<name>A0A3G5A1Z1_9VIRU</name>
<proteinExistence type="predicted"/>
<organism evidence="2">
    <name type="scientific">Harvfovirus sp</name>
    <dbReference type="NCBI Taxonomy" id="2487768"/>
    <lineage>
        <taxon>Viruses</taxon>
        <taxon>Varidnaviria</taxon>
        <taxon>Bamfordvirae</taxon>
        <taxon>Nucleocytoviricota</taxon>
        <taxon>Megaviricetes</taxon>
        <taxon>Imitervirales</taxon>
        <taxon>Mimiviridae</taxon>
        <taxon>Klosneuvirinae</taxon>
    </lineage>
</organism>
<keyword evidence="1" id="KW-0812">Transmembrane</keyword>
<protein>
    <submittedName>
        <fullName evidence="2">Uncharacterized protein</fullName>
    </submittedName>
</protein>
<keyword evidence="1" id="KW-0472">Membrane</keyword>